<dbReference type="PANTHER" id="PTHR33359:SF1">
    <property type="entry name" value="MOLYBDOPTERIN SYNTHASE SULFUR CARRIER SUBUNIT"/>
    <property type="match status" value="1"/>
</dbReference>
<comment type="similarity">
    <text evidence="2">Belongs to the MoaD family.</text>
</comment>
<dbReference type="Proteomes" id="UP001235343">
    <property type="component" value="Unassembled WGS sequence"/>
</dbReference>
<evidence type="ECO:0000313" key="4">
    <source>
        <dbReference type="EMBL" id="MDL4841927.1"/>
    </source>
</evidence>
<dbReference type="InterPro" id="IPR016155">
    <property type="entry name" value="Mopterin_synth/thiamin_S_b"/>
</dbReference>
<name>A0ABT7L9K9_9BACI</name>
<dbReference type="SUPFAM" id="SSF54285">
    <property type="entry name" value="MoaD/ThiS"/>
    <property type="match status" value="1"/>
</dbReference>
<dbReference type="NCBIfam" id="TIGR01682">
    <property type="entry name" value="moaD"/>
    <property type="match status" value="1"/>
</dbReference>
<dbReference type="InterPro" id="IPR044672">
    <property type="entry name" value="MOCS2A"/>
</dbReference>
<dbReference type="InterPro" id="IPR012675">
    <property type="entry name" value="Beta-grasp_dom_sf"/>
</dbReference>
<protein>
    <recommendedName>
        <fullName evidence="3">Molybdopterin synthase sulfur carrier subunit</fullName>
    </recommendedName>
</protein>
<organism evidence="4 5">
    <name type="scientific">Aquibacillus rhizosphaerae</name>
    <dbReference type="NCBI Taxonomy" id="3051431"/>
    <lineage>
        <taxon>Bacteria</taxon>
        <taxon>Bacillati</taxon>
        <taxon>Bacillota</taxon>
        <taxon>Bacilli</taxon>
        <taxon>Bacillales</taxon>
        <taxon>Bacillaceae</taxon>
        <taxon>Aquibacillus</taxon>
    </lineage>
</organism>
<keyword evidence="1" id="KW-0547">Nucleotide-binding</keyword>
<evidence type="ECO:0000313" key="5">
    <source>
        <dbReference type="Proteomes" id="UP001235343"/>
    </source>
</evidence>
<evidence type="ECO:0000256" key="1">
    <source>
        <dbReference type="ARBA" id="ARBA00022741"/>
    </source>
</evidence>
<keyword evidence="5" id="KW-1185">Reference proteome</keyword>
<comment type="caution">
    <text evidence="4">The sequence shown here is derived from an EMBL/GenBank/DDBJ whole genome shotgun (WGS) entry which is preliminary data.</text>
</comment>
<sequence length="77" mass="8589">MITVLLFAQLQEEAGNGRLELELVDTTVKELKETLQREYNLTKMDQVMVAINEEYALPDDRVKDGDIVALIPPVSGG</sequence>
<reference evidence="4 5" key="1">
    <citation type="submission" date="2023-06" db="EMBL/GenBank/DDBJ databases">
        <title>Aquibacillus rhizosphaerae LR5S19.</title>
        <authorList>
            <person name="Sun J.-Q."/>
        </authorList>
    </citation>
    <scope>NUCLEOTIDE SEQUENCE [LARGE SCALE GENOMIC DNA]</scope>
    <source>
        <strain evidence="4 5">LR5S19</strain>
    </source>
</reference>
<dbReference type="RefSeq" id="WP_285933215.1">
    <property type="nucleotide sequence ID" value="NZ_JASTZU010000050.1"/>
</dbReference>
<evidence type="ECO:0000256" key="2">
    <source>
        <dbReference type="ARBA" id="ARBA00024200"/>
    </source>
</evidence>
<proteinExistence type="inferred from homology"/>
<gene>
    <name evidence="4" type="primary">moaD</name>
    <name evidence="4" type="ORF">QQS35_15920</name>
</gene>
<dbReference type="EMBL" id="JASTZU010000050">
    <property type="protein sequence ID" value="MDL4841927.1"/>
    <property type="molecule type" value="Genomic_DNA"/>
</dbReference>
<dbReference type="Pfam" id="PF02597">
    <property type="entry name" value="ThiS"/>
    <property type="match status" value="1"/>
</dbReference>
<dbReference type="Gene3D" id="3.10.20.30">
    <property type="match status" value="1"/>
</dbReference>
<dbReference type="PANTHER" id="PTHR33359">
    <property type="entry name" value="MOLYBDOPTERIN SYNTHASE SULFUR CARRIER SUBUNIT"/>
    <property type="match status" value="1"/>
</dbReference>
<dbReference type="InterPro" id="IPR003749">
    <property type="entry name" value="ThiS/MoaD-like"/>
</dbReference>
<evidence type="ECO:0000256" key="3">
    <source>
        <dbReference type="ARBA" id="ARBA00024247"/>
    </source>
</evidence>
<dbReference type="CDD" id="cd00754">
    <property type="entry name" value="Ubl_MoaD"/>
    <property type="match status" value="1"/>
</dbReference>
<accession>A0ABT7L9K9</accession>